<dbReference type="EMBL" id="JQHL01000002">
    <property type="protein sequence ID" value="KFX21283.1"/>
    <property type="molecule type" value="Genomic_DNA"/>
</dbReference>
<feature type="transmembrane region" description="Helical" evidence="1">
    <location>
        <begin position="50"/>
        <end position="69"/>
    </location>
</feature>
<comment type="caution">
    <text evidence="2">The sequence shown here is derived from an EMBL/GenBank/DDBJ whole genome shotgun (WGS) entry which is preliminary data.</text>
</comment>
<evidence type="ECO:0000256" key="1">
    <source>
        <dbReference type="SAM" id="Phobius"/>
    </source>
</evidence>
<keyword evidence="1" id="KW-1133">Transmembrane helix</keyword>
<evidence type="ECO:0000313" key="3">
    <source>
        <dbReference type="Proteomes" id="UP000032869"/>
    </source>
</evidence>
<name>A0ABR4V2J7_9GAMM</name>
<keyword evidence="1" id="KW-0812">Transmembrane</keyword>
<gene>
    <name evidence="2" type="ORF">JV35_06290</name>
</gene>
<protein>
    <submittedName>
        <fullName evidence="2">Hemolysin XhlA</fullName>
    </submittedName>
</protein>
<accession>A0ABR4V2J7</accession>
<reference evidence="2 3" key="1">
    <citation type="submission" date="2014-08" db="EMBL/GenBank/DDBJ databases">
        <title>Genome sequences of NCPPB Pectobacterium isolates.</title>
        <authorList>
            <person name="Glover R.H."/>
            <person name="Sapp M."/>
            <person name="Elphinstone J."/>
        </authorList>
    </citation>
    <scope>NUCLEOTIDE SEQUENCE [LARGE SCALE GENOMIC DNA]</scope>
    <source>
        <strain evidence="2 3">NCPPB 2793</strain>
    </source>
</reference>
<keyword evidence="3" id="KW-1185">Reference proteome</keyword>
<evidence type="ECO:0000313" key="2">
    <source>
        <dbReference type="EMBL" id="KFX21283.1"/>
    </source>
</evidence>
<proteinExistence type="predicted"/>
<keyword evidence="1" id="KW-0472">Membrane</keyword>
<organism evidence="2 3">
    <name type="scientific">Pectobacterium betavasculorum</name>
    <dbReference type="NCBI Taxonomy" id="55207"/>
    <lineage>
        <taxon>Bacteria</taxon>
        <taxon>Pseudomonadati</taxon>
        <taxon>Pseudomonadota</taxon>
        <taxon>Gammaproteobacteria</taxon>
        <taxon>Enterobacterales</taxon>
        <taxon>Pectobacteriaceae</taxon>
        <taxon>Pectobacterium</taxon>
    </lineage>
</organism>
<sequence>MLEKRVERLEGTVSAIREDVAVIKSNYVTKEDISSVRIDIHQTISAQTKWIAATIIGTAGLAMALAKLIF</sequence>
<dbReference type="Proteomes" id="UP000032869">
    <property type="component" value="Unassembled WGS sequence"/>
</dbReference>